<dbReference type="EMBL" id="LCNV01000024">
    <property type="protein sequence ID" value="KKU63446.1"/>
    <property type="molecule type" value="Genomic_DNA"/>
</dbReference>
<proteinExistence type="predicted"/>
<organism evidence="1 2">
    <name type="scientific">Candidatus Amesbacteria bacterium GW2011_GWA1_47_16</name>
    <dbReference type="NCBI Taxonomy" id="1618353"/>
    <lineage>
        <taxon>Bacteria</taxon>
        <taxon>Candidatus Amesiibacteriota</taxon>
    </lineage>
</organism>
<dbReference type="Proteomes" id="UP000034364">
    <property type="component" value="Unassembled WGS sequence"/>
</dbReference>
<protein>
    <submittedName>
        <fullName evidence="1">Uncharacterized protein</fullName>
    </submittedName>
</protein>
<comment type="caution">
    <text evidence="1">The sequence shown here is derived from an EMBL/GenBank/DDBJ whole genome shotgun (WGS) entry which is preliminary data.</text>
</comment>
<name>A0A0G1S247_9BACT</name>
<accession>A0A0G1S247</accession>
<sequence length="271" mass="31128">MMMATVLDKVTRLPGWVYLQMVRRVESQMGYKVVLNSQKPNWIDGAMIFDMTPVWKKHGIDAKGVNYYTVGAVKDGLSSRYDYLSPYYQAWLGGYVVKFKKNREWTAYDHFHLGEADQLNWLEMYGDKEPLASILQKDFKLVEKINISGFPGILYEGGGWSHSDVGKSGRGFILSGMMAACANMFNMLNKNLDLVGENFIPQWNVNYSTNSYHKVNLWGYVAILELDAKTKAVLYANATRFEDRNGKEYDYFIKIGKDIKRVLLSTRIEKV</sequence>
<evidence type="ECO:0000313" key="1">
    <source>
        <dbReference type="EMBL" id="KKU63446.1"/>
    </source>
</evidence>
<dbReference type="AlphaFoldDB" id="A0A0G1S247"/>
<reference evidence="1 2" key="1">
    <citation type="journal article" date="2015" name="Nature">
        <title>rRNA introns, odd ribosomes, and small enigmatic genomes across a large radiation of phyla.</title>
        <authorList>
            <person name="Brown C.T."/>
            <person name="Hug L.A."/>
            <person name="Thomas B.C."/>
            <person name="Sharon I."/>
            <person name="Castelle C.J."/>
            <person name="Singh A."/>
            <person name="Wilkins M.J."/>
            <person name="Williams K.H."/>
            <person name="Banfield J.F."/>
        </authorList>
    </citation>
    <scope>NUCLEOTIDE SEQUENCE [LARGE SCALE GENOMIC DNA]</scope>
</reference>
<evidence type="ECO:0000313" key="2">
    <source>
        <dbReference type="Proteomes" id="UP000034364"/>
    </source>
</evidence>
<gene>
    <name evidence="1" type="ORF">UX87_C0024G0015</name>
</gene>